<accession>A0A5C3QBW5</accession>
<evidence type="ECO:0000313" key="2">
    <source>
        <dbReference type="Proteomes" id="UP000305067"/>
    </source>
</evidence>
<reference evidence="1 2" key="1">
    <citation type="journal article" date="2019" name="Nat. Ecol. Evol.">
        <title>Megaphylogeny resolves global patterns of mushroom evolution.</title>
        <authorList>
            <person name="Varga T."/>
            <person name="Krizsan K."/>
            <person name="Foldi C."/>
            <person name="Dima B."/>
            <person name="Sanchez-Garcia M."/>
            <person name="Sanchez-Ramirez S."/>
            <person name="Szollosi G.J."/>
            <person name="Szarkandi J.G."/>
            <person name="Papp V."/>
            <person name="Albert L."/>
            <person name="Andreopoulos W."/>
            <person name="Angelini C."/>
            <person name="Antonin V."/>
            <person name="Barry K.W."/>
            <person name="Bougher N.L."/>
            <person name="Buchanan P."/>
            <person name="Buyck B."/>
            <person name="Bense V."/>
            <person name="Catcheside P."/>
            <person name="Chovatia M."/>
            <person name="Cooper J."/>
            <person name="Damon W."/>
            <person name="Desjardin D."/>
            <person name="Finy P."/>
            <person name="Geml J."/>
            <person name="Haridas S."/>
            <person name="Hughes K."/>
            <person name="Justo A."/>
            <person name="Karasinski D."/>
            <person name="Kautmanova I."/>
            <person name="Kiss B."/>
            <person name="Kocsube S."/>
            <person name="Kotiranta H."/>
            <person name="LaButti K.M."/>
            <person name="Lechner B.E."/>
            <person name="Liimatainen K."/>
            <person name="Lipzen A."/>
            <person name="Lukacs Z."/>
            <person name="Mihaltcheva S."/>
            <person name="Morgado L.N."/>
            <person name="Niskanen T."/>
            <person name="Noordeloos M.E."/>
            <person name="Ohm R.A."/>
            <person name="Ortiz-Santana B."/>
            <person name="Ovrebo C."/>
            <person name="Racz N."/>
            <person name="Riley R."/>
            <person name="Savchenko A."/>
            <person name="Shiryaev A."/>
            <person name="Soop K."/>
            <person name="Spirin V."/>
            <person name="Szebenyi C."/>
            <person name="Tomsovsky M."/>
            <person name="Tulloss R.E."/>
            <person name="Uehling J."/>
            <person name="Grigoriev I.V."/>
            <person name="Vagvolgyi C."/>
            <person name="Papp T."/>
            <person name="Martin F.M."/>
            <person name="Miettinen O."/>
            <person name="Hibbett D.S."/>
            <person name="Nagy L.G."/>
        </authorList>
    </citation>
    <scope>NUCLEOTIDE SEQUENCE [LARGE SCALE GENOMIC DNA]</scope>
    <source>
        <strain evidence="1 2">CBS 309.79</strain>
    </source>
</reference>
<dbReference type="Proteomes" id="UP000305067">
    <property type="component" value="Unassembled WGS sequence"/>
</dbReference>
<sequence>MFEYEGNWQEVDDSSDLDIPHNSRMGELGGEGLVSIYIVADRFHFRTRLLGEISEDAQSFPNWSISVNGDSSQESTGSIELSPGGWFNFQLQSSASTGSMRVGFGGLVHHALSNVSRIRDVTPDALIEALEDFDESELIGTDMQCKKTTAGDDAEGKASGLHRTVGTMMSIWGVSAAGHVVWYALCTGMHSTEETALSTFEA</sequence>
<protein>
    <submittedName>
        <fullName evidence="1">Uncharacterized protein</fullName>
    </submittedName>
</protein>
<name>A0A5C3QBW5_9AGAR</name>
<dbReference type="AlphaFoldDB" id="A0A5C3QBW5"/>
<proteinExistence type="predicted"/>
<dbReference type="EMBL" id="ML178843">
    <property type="protein sequence ID" value="TFK97920.1"/>
    <property type="molecule type" value="Genomic_DNA"/>
</dbReference>
<evidence type="ECO:0000313" key="1">
    <source>
        <dbReference type="EMBL" id="TFK97920.1"/>
    </source>
</evidence>
<organism evidence="1 2">
    <name type="scientific">Pterulicium gracile</name>
    <dbReference type="NCBI Taxonomy" id="1884261"/>
    <lineage>
        <taxon>Eukaryota</taxon>
        <taxon>Fungi</taxon>
        <taxon>Dikarya</taxon>
        <taxon>Basidiomycota</taxon>
        <taxon>Agaricomycotina</taxon>
        <taxon>Agaricomycetes</taxon>
        <taxon>Agaricomycetidae</taxon>
        <taxon>Agaricales</taxon>
        <taxon>Pleurotineae</taxon>
        <taxon>Pterulaceae</taxon>
        <taxon>Pterulicium</taxon>
    </lineage>
</organism>
<keyword evidence="2" id="KW-1185">Reference proteome</keyword>
<gene>
    <name evidence="1" type="ORF">BDV98DRAFT_596186</name>
</gene>